<reference evidence="1" key="1">
    <citation type="submission" date="2021-02" db="EMBL/GenBank/DDBJ databases">
        <authorList>
            <person name="Dougan E. K."/>
            <person name="Rhodes N."/>
            <person name="Thang M."/>
            <person name="Chan C."/>
        </authorList>
    </citation>
    <scope>NUCLEOTIDE SEQUENCE</scope>
</reference>
<dbReference type="EMBL" id="CAJNDS010000087">
    <property type="protein sequence ID" value="CAE6950609.1"/>
    <property type="molecule type" value="Genomic_DNA"/>
</dbReference>
<evidence type="ECO:0000313" key="1">
    <source>
        <dbReference type="EMBL" id="CAE6950609.1"/>
    </source>
</evidence>
<proteinExistence type="predicted"/>
<gene>
    <name evidence="1" type="ORF">SNAT2548_LOCUS1560</name>
</gene>
<organism evidence="1 2">
    <name type="scientific">Symbiodinium natans</name>
    <dbReference type="NCBI Taxonomy" id="878477"/>
    <lineage>
        <taxon>Eukaryota</taxon>
        <taxon>Sar</taxon>
        <taxon>Alveolata</taxon>
        <taxon>Dinophyceae</taxon>
        <taxon>Suessiales</taxon>
        <taxon>Symbiodiniaceae</taxon>
        <taxon>Symbiodinium</taxon>
    </lineage>
</organism>
<dbReference type="OrthoDB" id="10635314at2759"/>
<accession>A0A812HGR2</accession>
<dbReference type="Proteomes" id="UP000604046">
    <property type="component" value="Unassembled WGS sequence"/>
</dbReference>
<dbReference type="AlphaFoldDB" id="A0A812HGR2"/>
<comment type="caution">
    <text evidence="1">The sequence shown here is derived from an EMBL/GenBank/DDBJ whole genome shotgun (WGS) entry which is preliminary data.</text>
</comment>
<name>A0A812HGR2_9DINO</name>
<sequence>MHVRDNHWLRELWPKCGAVSALFVQEDLSAFNSSIAFKNCRGTSGLRITERGLLLSSEGAREAAQSRSFARHPVARSFVEFSFFEAGEGGGLHAKSFLLEQSKADFDNCTASSALAMHPGLCIRAFRGQAKQIGFFCHATQLCKLGSVFVGAFTGSESSCMNGGGGGAYIKETFRMNANSSASFRGCSAELGRGGGLHAESFLLEQSKADFDNCTASEVMGGGGGAYIKETFRMNFNSSASFRGCSAELGGGLHAKSFLLEQSKADFDNSMASGLYTGGGGGAHIVETFRMNINSSASFRGCSAENGVLVARSSRGKVW</sequence>
<evidence type="ECO:0000313" key="2">
    <source>
        <dbReference type="Proteomes" id="UP000604046"/>
    </source>
</evidence>
<keyword evidence="2" id="KW-1185">Reference proteome</keyword>
<protein>
    <submittedName>
        <fullName evidence="1">Uncharacterized protein</fullName>
    </submittedName>
</protein>